<protein>
    <recommendedName>
        <fullName evidence="9">C2H2-type domain-containing protein</fullName>
    </recommendedName>
</protein>
<evidence type="ECO:0000256" key="4">
    <source>
        <dbReference type="ARBA" id="ARBA00022771"/>
    </source>
</evidence>
<keyword evidence="11" id="KW-1185">Reference proteome</keyword>
<dbReference type="GO" id="GO:0005634">
    <property type="term" value="C:nucleus"/>
    <property type="evidence" value="ECO:0007669"/>
    <property type="project" value="UniProtKB-SubCell"/>
</dbReference>
<dbReference type="PANTHER" id="PTHR23235:SF120">
    <property type="entry name" value="KRUPPEL-LIKE FACTOR 15"/>
    <property type="match status" value="1"/>
</dbReference>
<accession>A0AAD5TQ28</accession>
<evidence type="ECO:0000256" key="3">
    <source>
        <dbReference type="ARBA" id="ARBA00022737"/>
    </source>
</evidence>
<keyword evidence="6" id="KW-0539">Nucleus</keyword>
<dbReference type="PROSITE" id="PS50157">
    <property type="entry name" value="ZINC_FINGER_C2H2_2"/>
    <property type="match status" value="3"/>
</dbReference>
<evidence type="ECO:0000256" key="8">
    <source>
        <dbReference type="SAM" id="MobiDB-lite"/>
    </source>
</evidence>
<evidence type="ECO:0000313" key="10">
    <source>
        <dbReference type="EMBL" id="KAJ3183793.1"/>
    </source>
</evidence>
<dbReference type="PROSITE" id="PS00028">
    <property type="entry name" value="ZINC_FINGER_C2H2_1"/>
    <property type="match status" value="2"/>
</dbReference>
<feature type="domain" description="C2H2-type" evidence="9">
    <location>
        <begin position="333"/>
        <end position="361"/>
    </location>
</feature>
<reference evidence="10" key="1">
    <citation type="submission" date="2020-05" db="EMBL/GenBank/DDBJ databases">
        <title>Phylogenomic resolution of chytrid fungi.</title>
        <authorList>
            <person name="Stajich J.E."/>
            <person name="Amses K."/>
            <person name="Simmons R."/>
            <person name="Seto K."/>
            <person name="Myers J."/>
            <person name="Bonds A."/>
            <person name="Quandt C.A."/>
            <person name="Barry K."/>
            <person name="Liu P."/>
            <person name="Grigoriev I."/>
            <person name="Longcore J.E."/>
            <person name="James T.Y."/>
        </authorList>
    </citation>
    <scope>NUCLEOTIDE SEQUENCE</scope>
    <source>
        <strain evidence="10">JEL0379</strain>
    </source>
</reference>
<evidence type="ECO:0000256" key="2">
    <source>
        <dbReference type="ARBA" id="ARBA00022723"/>
    </source>
</evidence>
<dbReference type="Pfam" id="PF00096">
    <property type="entry name" value="zf-C2H2"/>
    <property type="match status" value="2"/>
</dbReference>
<dbReference type="SUPFAM" id="SSF57667">
    <property type="entry name" value="beta-beta-alpha zinc fingers"/>
    <property type="match status" value="2"/>
</dbReference>
<dbReference type="SMART" id="SM00355">
    <property type="entry name" value="ZnF_C2H2"/>
    <property type="match status" value="2"/>
</dbReference>
<feature type="domain" description="C2H2-type" evidence="9">
    <location>
        <begin position="307"/>
        <end position="334"/>
    </location>
</feature>
<comment type="subcellular location">
    <subcellularLocation>
        <location evidence="1">Nucleus</location>
    </subcellularLocation>
</comment>
<keyword evidence="2" id="KW-0479">Metal-binding</keyword>
<name>A0AAD5TQ28_9FUNG</name>
<keyword evidence="4 7" id="KW-0863">Zinc-finger</keyword>
<feature type="region of interest" description="Disordered" evidence="8">
    <location>
        <begin position="47"/>
        <end position="66"/>
    </location>
</feature>
<dbReference type="GO" id="GO:0008270">
    <property type="term" value="F:zinc ion binding"/>
    <property type="evidence" value="ECO:0007669"/>
    <property type="project" value="UniProtKB-KW"/>
</dbReference>
<dbReference type="EMBL" id="JADGJQ010000005">
    <property type="protein sequence ID" value="KAJ3183793.1"/>
    <property type="molecule type" value="Genomic_DNA"/>
</dbReference>
<evidence type="ECO:0000256" key="7">
    <source>
        <dbReference type="PROSITE-ProRule" id="PRU00042"/>
    </source>
</evidence>
<comment type="caution">
    <text evidence="10">The sequence shown here is derived from an EMBL/GenBank/DDBJ whole genome shotgun (WGS) entry which is preliminary data.</text>
</comment>
<dbReference type="GO" id="GO:0000978">
    <property type="term" value="F:RNA polymerase II cis-regulatory region sequence-specific DNA binding"/>
    <property type="evidence" value="ECO:0007669"/>
    <property type="project" value="TreeGrafter"/>
</dbReference>
<dbReference type="InterPro" id="IPR013087">
    <property type="entry name" value="Znf_C2H2_type"/>
</dbReference>
<feature type="region of interest" description="Disordered" evidence="8">
    <location>
        <begin position="239"/>
        <end position="271"/>
    </location>
</feature>
<evidence type="ECO:0000259" key="9">
    <source>
        <dbReference type="PROSITE" id="PS50157"/>
    </source>
</evidence>
<dbReference type="Gene3D" id="3.30.160.60">
    <property type="entry name" value="Classic Zinc Finger"/>
    <property type="match status" value="2"/>
</dbReference>
<dbReference type="InterPro" id="IPR036236">
    <property type="entry name" value="Znf_C2H2_sf"/>
</dbReference>
<organism evidence="10 11">
    <name type="scientific">Geranomyces variabilis</name>
    <dbReference type="NCBI Taxonomy" id="109894"/>
    <lineage>
        <taxon>Eukaryota</taxon>
        <taxon>Fungi</taxon>
        <taxon>Fungi incertae sedis</taxon>
        <taxon>Chytridiomycota</taxon>
        <taxon>Chytridiomycota incertae sedis</taxon>
        <taxon>Chytridiomycetes</taxon>
        <taxon>Spizellomycetales</taxon>
        <taxon>Powellomycetaceae</taxon>
        <taxon>Geranomyces</taxon>
    </lineage>
</organism>
<evidence type="ECO:0000256" key="5">
    <source>
        <dbReference type="ARBA" id="ARBA00022833"/>
    </source>
</evidence>
<gene>
    <name evidence="10" type="ORF">HDU87_005909</name>
</gene>
<dbReference type="FunFam" id="3.30.160.60:FF:000145">
    <property type="entry name" value="Zinc finger protein 574"/>
    <property type="match status" value="1"/>
</dbReference>
<evidence type="ECO:0000313" key="11">
    <source>
        <dbReference type="Proteomes" id="UP001212152"/>
    </source>
</evidence>
<proteinExistence type="predicted"/>
<dbReference type="GO" id="GO:0000981">
    <property type="term" value="F:DNA-binding transcription factor activity, RNA polymerase II-specific"/>
    <property type="evidence" value="ECO:0007669"/>
    <property type="project" value="TreeGrafter"/>
</dbReference>
<keyword evidence="5" id="KW-0862">Zinc</keyword>
<evidence type="ECO:0000256" key="6">
    <source>
        <dbReference type="ARBA" id="ARBA00023242"/>
    </source>
</evidence>
<sequence>MTFAPLPNFDSFAFDCIDYSSDHLASSPTTTTTLTTPPCVENDVHFYHHHPSSPAHGGPPPAPGLKPNNIHHYDINEYALLGYNPHDNISVLPPPPTHSIYPTPAESPLDYFETPNNEPCSDFDAIFADLLAFDTKPAPQPFKDEPLTSVFGDLPLFDPADSLFPTVPQAALFPDLDNNGFAAAAAAAPKPAATSVTLSLEQLSALLQAAAESGGPSASASVSAAAPAAAAAVSPTLSSSSAFDDSQEESAASPLSPDTTPKVRGSSSRRRLAKYTCPHPGCGKQFTRHFNLKSHLPLHDPARPRLYDCKECNKSFFKQNDLARHANTHTAENQCECSCGKRYSRVDALKRHVKSTGCPNPVFS</sequence>
<dbReference type="PANTHER" id="PTHR23235">
    <property type="entry name" value="KRUEPPEL-LIKE TRANSCRIPTION FACTOR"/>
    <property type="match status" value="1"/>
</dbReference>
<evidence type="ECO:0000256" key="1">
    <source>
        <dbReference type="ARBA" id="ARBA00004123"/>
    </source>
</evidence>
<dbReference type="Proteomes" id="UP001212152">
    <property type="component" value="Unassembled WGS sequence"/>
</dbReference>
<feature type="domain" description="C2H2-type" evidence="9">
    <location>
        <begin position="275"/>
        <end position="304"/>
    </location>
</feature>
<dbReference type="AlphaFoldDB" id="A0AAD5TQ28"/>
<keyword evidence="3" id="KW-0677">Repeat</keyword>